<reference evidence="5 6" key="1">
    <citation type="journal article" date="2010" name="Proc. Natl. Acad. Sci. U.S.A.">
        <title>A Nitrospira metagenome illuminates the physiology and evolution of globally important nitrite-oxidizing bacteria.</title>
        <authorList>
            <person name="Lucker S."/>
            <person name="Wagner M."/>
            <person name="Maixner F."/>
            <person name="Pelletier E."/>
            <person name="Koch H."/>
            <person name="Vacherie B."/>
            <person name="Rattei T."/>
            <person name="Sinninghe Damste J."/>
            <person name="Spieck E."/>
            <person name="Le Paslier D."/>
            <person name="Daims H."/>
        </authorList>
    </citation>
    <scope>NUCLEOTIDE SEQUENCE [LARGE SCALE GENOMIC DNA]</scope>
</reference>
<accession>D8PET5</accession>
<evidence type="ECO:0000256" key="1">
    <source>
        <dbReference type="ARBA" id="ARBA00007734"/>
    </source>
</evidence>
<dbReference type="CAZy" id="GH23">
    <property type="family name" value="Glycoside Hydrolase Family 23"/>
</dbReference>
<evidence type="ECO:0000256" key="3">
    <source>
        <dbReference type="SAM" id="Phobius"/>
    </source>
</evidence>
<keyword evidence="3" id="KW-0472">Membrane</keyword>
<dbReference type="Proteomes" id="UP000001660">
    <property type="component" value="Chromosome"/>
</dbReference>
<dbReference type="InterPro" id="IPR008258">
    <property type="entry name" value="Transglycosylase_SLT_dom_1"/>
</dbReference>
<dbReference type="eggNOG" id="COG0741">
    <property type="taxonomic scope" value="Bacteria"/>
</dbReference>
<gene>
    <name evidence="5" type="ORF">NIDE2024</name>
</gene>
<dbReference type="Gene3D" id="1.10.530.10">
    <property type="match status" value="1"/>
</dbReference>
<keyword evidence="3" id="KW-0812">Transmembrane</keyword>
<protein>
    <recommendedName>
        <fullName evidence="4">FHA domain-containing protein</fullName>
    </recommendedName>
</protein>
<dbReference type="CDD" id="cd16894">
    <property type="entry name" value="MltD-like"/>
    <property type="match status" value="1"/>
</dbReference>
<proteinExistence type="inferred from homology"/>
<evidence type="ECO:0000256" key="2">
    <source>
        <dbReference type="SAM" id="Coils"/>
    </source>
</evidence>
<dbReference type="KEGG" id="nde:NIDE2024"/>
<keyword evidence="2" id="KW-0175">Coiled coil</keyword>
<dbReference type="Pfam" id="PF01464">
    <property type="entry name" value="SLT"/>
    <property type="match status" value="1"/>
</dbReference>
<dbReference type="HOGENOM" id="CLU_487299_0_0_0"/>
<dbReference type="SMART" id="SM00240">
    <property type="entry name" value="FHA"/>
    <property type="match status" value="1"/>
</dbReference>
<dbReference type="SUPFAM" id="SSF49879">
    <property type="entry name" value="SMAD/FHA domain"/>
    <property type="match status" value="1"/>
</dbReference>
<evidence type="ECO:0000313" key="5">
    <source>
        <dbReference type="EMBL" id="CBK41744.1"/>
    </source>
</evidence>
<dbReference type="EMBL" id="FP929003">
    <property type="protein sequence ID" value="CBK41744.1"/>
    <property type="molecule type" value="Genomic_DNA"/>
</dbReference>
<feature type="transmembrane region" description="Helical" evidence="3">
    <location>
        <begin position="167"/>
        <end position="187"/>
    </location>
</feature>
<evidence type="ECO:0000313" key="6">
    <source>
        <dbReference type="Proteomes" id="UP000001660"/>
    </source>
</evidence>
<name>D8PET5_9BACT</name>
<dbReference type="InterPro" id="IPR023346">
    <property type="entry name" value="Lysozyme-like_dom_sf"/>
</dbReference>
<dbReference type="OrthoDB" id="9815002at2"/>
<keyword evidence="3" id="KW-1133">Transmembrane helix</keyword>
<dbReference type="PROSITE" id="PS50006">
    <property type="entry name" value="FHA_DOMAIN"/>
    <property type="match status" value="1"/>
</dbReference>
<dbReference type="PANTHER" id="PTHR37423">
    <property type="entry name" value="SOLUBLE LYTIC MUREIN TRANSGLYCOSYLASE-RELATED"/>
    <property type="match status" value="1"/>
</dbReference>
<feature type="coiled-coil region" evidence="2">
    <location>
        <begin position="207"/>
        <end position="260"/>
    </location>
</feature>
<sequence>MSDDLTTALNTPPPVRVRVRMGTMWSGEQRFTHAFRIGRSAECQVVVPERVVSRVHAEVRLEAGRWWLIDQQSTHGLHINGSQVTRVPLQEAVTVELGLGGPAVWLTVGDEIAFSDQPTDVAQPDKRMESVTEIVDRWKRGDTVEETEEARRYRAAAKRRERQQRRYYGVAVGTVVILLMCALGYAWHQWLKLQDMKKTAGEMFYVMKQVEIQVSELEEEVAETKRKDLMERILTKRQKLRELETQYDRFLGELDIYEGMSEQDRLVFRMARLFGECEVAMPRDFLSEVKKYIRRWKSTERLQNAIKRAKESGFIPTVANEMWTKNLPPQFFYLALQESGFDSKAVGPPTRMGYAKGIWQFIPQTAEQYGLKPGPLKNVAKYDPQDERFHFQKATKAAAKYIRRIYNTDAQASGLLVIASYNWGEGNVINIIRKMPNNPRERNFWQLLKQYKIPQETYDYVFYIFSAAVIAENPQLFGFDFHNPFAEQSQTGK</sequence>
<dbReference type="AlphaFoldDB" id="D8PET5"/>
<evidence type="ECO:0000259" key="4">
    <source>
        <dbReference type="PROSITE" id="PS50006"/>
    </source>
</evidence>
<comment type="similarity">
    <text evidence="1">Belongs to the transglycosylase Slt family.</text>
</comment>
<dbReference type="eggNOG" id="COG1716">
    <property type="taxonomic scope" value="Bacteria"/>
</dbReference>
<dbReference type="STRING" id="330214.NIDE2024"/>
<dbReference type="InterPro" id="IPR000253">
    <property type="entry name" value="FHA_dom"/>
</dbReference>
<dbReference type="SUPFAM" id="SSF53955">
    <property type="entry name" value="Lysozyme-like"/>
    <property type="match status" value="1"/>
</dbReference>
<dbReference type="InterPro" id="IPR008984">
    <property type="entry name" value="SMAD_FHA_dom_sf"/>
</dbReference>
<keyword evidence="6" id="KW-1185">Reference proteome</keyword>
<feature type="domain" description="FHA" evidence="4">
    <location>
        <begin position="35"/>
        <end position="84"/>
    </location>
</feature>
<dbReference type="Pfam" id="PF00498">
    <property type="entry name" value="FHA"/>
    <property type="match status" value="1"/>
</dbReference>
<dbReference type="PANTHER" id="PTHR37423:SF2">
    <property type="entry name" value="MEMBRANE-BOUND LYTIC MUREIN TRANSGLYCOSYLASE C"/>
    <property type="match status" value="1"/>
</dbReference>
<organism evidence="5 6">
    <name type="scientific">Nitrospira defluvii</name>
    <dbReference type="NCBI Taxonomy" id="330214"/>
    <lineage>
        <taxon>Bacteria</taxon>
        <taxon>Pseudomonadati</taxon>
        <taxon>Nitrospirota</taxon>
        <taxon>Nitrospiria</taxon>
        <taxon>Nitrospirales</taxon>
        <taxon>Nitrospiraceae</taxon>
        <taxon>Nitrospira</taxon>
    </lineage>
</organism>
<dbReference type="Gene3D" id="2.60.200.20">
    <property type="match status" value="1"/>
</dbReference>